<evidence type="ECO:0000256" key="1">
    <source>
        <dbReference type="ARBA" id="ARBA00022679"/>
    </source>
</evidence>
<evidence type="ECO:0000259" key="2">
    <source>
        <dbReference type="Pfam" id="PF00534"/>
    </source>
</evidence>
<dbReference type="Proteomes" id="UP001252243">
    <property type="component" value="Unassembled WGS sequence"/>
</dbReference>
<comment type="caution">
    <text evidence="3">The sequence shown here is derived from an EMBL/GenBank/DDBJ whole genome shotgun (WGS) entry which is preliminary data.</text>
</comment>
<feature type="domain" description="Glycosyl transferase family 1" evidence="2">
    <location>
        <begin position="321"/>
        <end position="470"/>
    </location>
</feature>
<protein>
    <submittedName>
        <fullName evidence="3">Poly(Glycerol-phosphate) alpha-glucosyltransferase</fullName>
        <ecNumber evidence="3">2.4.1.52</ecNumber>
    </submittedName>
</protein>
<dbReference type="GO" id="GO:0047265">
    <property type="term" value="F:poly(glycerol-phosphate) alpha-glucosyltransferase activity"/>
    <property type="evidence" value="ECO:0007669"/>
    <property type="project" value="UniProtKB-EC"/>
</dbReference>
<dbReference type="EC" id="2.4.1.52" evidence="3"/>
<dbReference type="RefSeq" id="WP_310059577.1">
    <property type="nucleotide sequence ID" value="NZ_JAVDVQ010000016.1"/>
</dbReference>
<keyword evidence="4" id="KW-1185">Reference proteome</keyword>
<organism evidence="3 4">
    <name type="scientific">Arthrobacter ginsengisoli</name>
    <dbReference type="NCBI Taxonomy" id="1356565"/>
    <lineage>
        <taxon>Bacteria</taxon>
        <taxon>Bacillati</taxon>
        <taxon>Actinomycetota</taxon>
        <taxon>Actinomycetes</taxon>
        <taxon>Micrococcales</taxon>
        <taxon>Micrococcaceae</taxon>
        <taxon>Arthrobacter</taxon>
    </lineage>
</organism>
<reference evidence="3 4" key="1">
    <citation type="submission" date="2023-07" db="EMBL/GenBank/DDBJ databases">
        <title>Sorghum-associated microbial communities from plants grown in Nebraska, USA.</title>
        <authorList>
            <person name="Schachtman D."/>
        </authorList>
    </citation>
    <scope>NUCLEOTIDE SEQUENCE [LARGE SCALE GENOMIC DNA]</scope>
    <source>
        <strain evidence="3 4">BE167</strain>
    </source>
</reference>
<evidence type="ECO:0000313" key="3">
    <source>
        <dbReference type="EMBL" id="MDR7083953.1"/>
    </source>
</evidence>
<dbReference type="Gene3D" id="3.40.50.2000">
    <property type="entry name" value="Glycogen Phosphorylase B"/>
    <property type="match status" value="3"/>
</dbReference>
<gene>
    <name evidence="3" type="ORF">J2X01_003259</name>
</gene>
<dbReference type="SUPFAM" id="SSF53756">
    <property type="entry name" value="UDP-Glycosyltransferase/glycogen phosphorylase"/>
    <property type="match status" value="1"/>
</dbReference>
<dbReference type="PANTHER" id="PTHR12526">
    <property type="entry name" value="GLYCOSYLTRANSFERASE"/>
    <property type="match status" value="1"/>
</dbReference>
<dbReference type="Pfam" id="PF00534">
    <property type="entry name" value="Glycos_transf_1"/>
    <property type="match status" value="1"/>
</dbReference>
<evidence type="ECO:0000313" key="4">
    <source>
        <dbReference type="Proteomes" id="UP001252243"/>
    </source>
</evidence>
<dbReference type="EMBL" id="JAVDVQ010000016">
    <property type="protein sequence ID" value="MDR7083953.1"/>
    <property type="molecule type" value="Genomic_DNA"/>
</dbReference>
<dbReference type="PANTHER" id="PTHR12526:SF630">
    <property type="entry name" value="GLYCOSYLTRANSFERASE"/>
    <property type="match status" value="1"/>
</dbReference>
<dbReference type="InterPro" id="IPR001296">
    <property type="entry name" value="Glyco_trans_1"/>
</dbReference>
<proteinExistence type="predicted"/>
<name>A0ABU1UFJ3_9MICC</name>
<accession>A0ABU1UFJ3</accession>
<sequence length="506" mass="57878">MDFMDILRAGMGIASERRSSILASPDDPVTYLTLDYQRNHKDKVNELYKAGRITTDVRVLNFHDFYFEQGVDSRDEADINECMLDEPGIFSYPAARDGYQAFRCFDRDGDYLKYKCFDLDGNLIFVDYRTASQRRSHKVEFSSDGRRLRELRYDLLSGRLVVEKFFDRGGSCYMTSMVDESGRRTLTTLHGRSSESFSSRDDAHLFWLDSQLGAQRDSVVFLDYLGLLPIFRRLAQGPAKVLVLHSSHTEDPYSENPRVRAVYQEIFENRAEFDAIVFLTDEQRRDVERIYGQGANFFVIPHAVNSADQSVEEHAPFSRSAITLARLSPEKNLKDAISAFKIVVHRFPDAIYEIFGYGPQREELLGYIREVGLESNVFIRDFSSNPASEFRRHSVSILTSNYEAFALVVAESLECGTPVISYRTKYGPETLIRDGVDGFLVPFGDREMLADRLILLFGNESLFNDLSFHAKEVVQRFGVSNFRTAWNGLLAKVGQKNSDLDWSGLR</sequence>
<keyword evidence="3" id="KW-0328">Glycosyltransferase</keyword>
<keyword evidence="1 3" id="KW-0808">Transferase</keyword>